<feature type="region of interest" description="Disordered" evidence="1">
    <location>
        <begin position="1"/>
        <end position="25"/>
    </location>
</feature>
<dbReference type="EnsemblMetazoa" id="CJA21974c.1">
    <property type="protein sequence ID" value="CJA21974c.1"/>
    <property type="gene ID" value="WBGene00177546"/>
</dbReference>
<reference evidence="3" key="1">
    <citation type="submission" date="2010-08" db="EMBL/GenBank/DDBJ databases">
        <authorList>
            <consortium name="Caenorhabditis japonica Sequencing Consortium"/>
            <person name="Wilson R.K."/>
        </authorList>
    </citation>
    <scope>NUCLEOTIDE SEQUENCE [LARGE SCALE GENOMIC DNA]</scope>
    <source>
        <strain evidence="3">DF5081</strain>
    </source>
</reference>
<reference evidence="2" key="2">
    <citation type="submission" date="2022-06" db="UniProtKB">
        <authorList>
            <consortium name="EnsemblMetazoa"/>
        </authorList>
    </citation>
    <scope>IDENTIFICATION</scope>
    <source>
        <strain evidence="2">DF5081</strain>
    </source>
</reference>
<protein>
    <submittedName>
        <fullName evidence="2">Uncharacterized protein</fullName>
    </submittedName>
</protein>
<name>A0A8R1ID41_CAEJA</name>
<evidence type="ECO:0000256" key="1">
    <source>
        <dbReference type="SAM" id="MobiDB-lite"/>
    </source>
</evidence>
<accession>A0A8R1ID41</accession>
<keyword evidence="3" id="KW-1185">Reference proteome</keyword>
<dbReference type="AlphaFoldDB" id="A0A8R1ID41"/>
<proteinExistence type="predicted"/>
<organism evidence="2 3">
    <name type="scientific">Caenorhabditis japonica</name>
    <dbReference type="NCBI Taxonomy" id="281687"/>
    <lineage>
        <taxon>Eukaryota</taxon>
        <taxon>Metazoa</taxon>
        <taxon>Ecdysozoa</taxon>
        <taxon>Nematoda</taxon>
        <taxon>Chromadorea</taxon>
        <taxon>Rhabditida</taxon>
        <taxon>Rhabditina</taxon>
        <taxon>Rhabditomorpha</taxon>
        <taxon>Rhabditoidea</taxon>
        <taxon>Rhabditidae</taxon>
        <taxon>Peloderinae</taxon>
        <taxon>Caenorhabditis</taxon>
    </lineage>
</organism>
<evidence type="ECO:0000313" key="2">
    <source>
        <dbReference type="EnsemblMetazoa" id="CJA21974c.1"/>
    </source>
</evidence>
<feature type="compositionally biased region" description="Polar residues" evidence="1">
    <location>
        <begin position="13"/>
        <end position="25"/>
    </location>
</feature>
<dbReference type="Proteomes" id="UP000005237">
    <property type="component" value="Unassembled WGS sequence"/>
</dbReference>
<evidence type="ECO:0000313" key="3">
    <source>
        <dbReference type="Proteomes" id="UP000005237"/>
    </source>
</evidence>
<sequence length="172" mass="19663">MLLNAMNDRKQENQPVESISSTSVAQELSTPLTHFNEENEDLFTEFFVVPPSAQNVSSVDVNNQSEIISPGQIDQPAQEQNSLLLGYQTVPEPNGNLQFGQECYGQVQLIPEQFQQIPVEQSYDQGYTSDQSFPEELNAYPQLQQIGYHQEHQQPNYWNNVKHENAPYLFQN</sequence>